<proteinExistence type="predicted"/>
<organism evidence="1 2">
    <name type="scientific">Bacillus kandeliae</name>
    <dbReference type="NCBI Taxonomy" id="3129297"/>
    <lineage>
        <taxon>Bacteria</taxon>
        <taxon>Bacillati</taxon>
        <taxon>Bacillota</taxon>
        <taxon>Bacilli</taxon>
        <taxon>Bacillales</taxon>
        <taxon>Bacillaceae</taxon>
        <taxon>Bacillus</taxon>
    </lineage>
</organism>
<dbReference type="Proteomes" id="UP001387364">
    <property type="component" value="Chromosome"/>
</dbReference>
<sequence>MSESLVAVAGQSKSGRRRLATYGLERSARDKGKRNAEPTCSAATSIRRTSVGRRFFLPQDVWLMTLERLVGEARQHDERR</sequence>
<evidence type="ECO:0000313" key="2">
    <source>
        <dbReference type="Proteomes" id="UP001387364"/>
    </source>
</evidence>
<name>A0ABZ2N7B1_9BACI</name>
<protein>
    <submittedName>
        <fullName evidence="1">Uncharacterized protein</fullName>
    </submittedName>
</protein>
<keyword evidence="2" id="KW-1185">Reference proteome</keyword>
<evidence type="ECO:0000313" key="1">
    <source>
        <dbReference type="EMBL" id="WXB93516.1"/>
    </source>
</evidence>
<accession>A0ABZ2N7B1</accession>
<gene>
    <name evidence="1" type="ORF">WDJ61_02270</name>
</gene>
<dbReference type="RefSeq" id="WP_338752872.1">
    <property type="nucleotide sequence ID" value="NZ_CP147404.1"/>
</dbReference>
<reference evidence="1 2" key="1">
    <citation type="submission" date="2024-02" db="EMBL/GenBank/DDBJ databases">
        <title>Seven novel Bacillus-like species.</title>
        <authorList>
            <person name="Liu G."/>
        </authorList>
    </citation>
    <scope>NUCLEOTIDE SEQUENCE [LARGE SCALE GENOMIC DNA]</scope>
    <source>
        <strain evidence="1 2">FJAT-52991</strain>
    </source>
</reference>
<dbReference type="EMBL" id="CP147404">
    <property type="protein sequence ID" value="WXB93516.1"/>
    <property type="molecule type" value="Genomic_DNA"/>
</dbReference>